<dbReference type="PROSITE" id="PS50887">
    <property type="entry name" value="GGDEF"/>
    <property type="match status" value="1"/>
</dbReference>
<dbReference type="AlphaFoldDB" id="A0A2U3QK67"/>
<dbReference type="CDD" id="cd01949">
    <property type="entry name" value="GGDEF"/>
    <property type="match status" value="1"/>
</dbReference>
<evidence type="ECO:0000313" key="4">
    <source>
        <dbReference type="EMBL" id="SPQ01789.1"/>
    </source>
</evidence>
<dbReference type="InterPro" id="IPR003018">
    <property type="entry name" value="GAF"/>
</dbReference>
<name>A0A2U3QK67_9BACT</name>
<dbReference type="Gene3D" id="3.30.70.270">
    <property type="match status" value="1"/>
</dbReference>
<dbReference type="SUPFAM" id="SSF55073">
    <property type="entry name" value="Nucleotide cyclase"/>
    <property type="match status" value="1"/>
</dbReference>
<dbReference type="PANTHER" id="PTHR45138">
    <property type="entry name" value="REGULATORY COMPONENTS OF SENSORY TRANSDUCTION SYSTEM"/>
    <property type="match status" value="1"/>
</dbReference>
<dbReference type="EMBL" id="OUUY01000120">
    <property type="protein sequence ID" value="SPQ01789.1"/>
    <property type="molecule type" value="Genomic_DNA"/>
</dbReference>
<dbReference type="GO" id="GO:1902201">
    <property type="term" value="P:negative regulation of bacterial-type flagellum-dependent cell motility"/>
    <property type="evidence" value="ECO:0007669"/>
    <property type="project" value="TreeGrafter"/>
</dbReference>
<dbReference type="SUPFAM" id="SSF55781">
    <property type="entry name" value="GAF domain-like"/>
    <property type="match status" value="2"/>
</dbReference>
<evidence type="ECO:0000259" key="3">
    <source>
        <dbReference type="PROSITE" id="PS50887"/>
    </source>
</evidence>
<dbReference type="EC" id="2.7.7.65" evidence="1"/>
<dbReference type="InterPro" id="IPR043128">
    <property type="entry name" value="Rev_trsase/Diguanyl_cyclase"/>
</dbReference>
<feature type="domain" description="GGDEF" evidence="3">
    <location>
        <begin position="533"/>
        <end position="668"/>
    </location>
</feature>
<dbReference type="GO" id="GO:0005886">
    <property type="term" value="C:plasma membrane"/>
    <property type="evidence" value="ECO:0007669"/>
    <property type="project" value="TreeGrafter"/>
</dbReference>
<dbReference type="InterPro" id="IPR029016">
    <property type="entry name" value="GAF-like_dom_sf"/>
</dbReference>
<dbReference type="SMART" id="SM00065">
    <property type="entry name" value="GAF"/>
    <property type="match status" value="1"/>
</dbReference>
<keyword evidence="5" id="KW-1185">Reference proteome</keyword>
<dbReference type="Pfam" id="PF00990">
    <property type="entry name" value="GGDEF"/>
    <property type="match status" value="1"/>
</dbReference>
<dbReference type="GO" id="GO:0043709">
    <property type="term" value="P:cell adhesion involved in single-species biofilm formation"/>
    <property type="evidence" value="ECO:0007669"/>
    <property type="project" value="TreeGrafter"/>
</dbReference>
<evidence type="ECO:0000256" key="1">
    <source>
        <dbReference type="ARBA" id="ARBA00012528"/>
    </source>
</evidence>
<dbReference type="OrthoDB" id="9759607at2"/>
<organism evidence="4 5">
    <name type="scientific">Candidatus Sulfobium mesophilum</name>
    <dbReference type="NCBI Taxonomy" id="2016548"/>
    <lineage>
        <taxon>Bacteria</taxon>
        <taxon>Pseudomonadati</taxon>
        <taxon>Nitrospirota</taxon>
        <taxon>Nitrospiria</taxon>
        <taxon>Nitrospirales</taxon>
        <taxon>Nitrospiraceae</taxon>
        <taxon>Candidatus Sulfobium</taxon>
    </lineage>
</organism>
<dbReference type="InterPro" id="IPR050469">
    <property type="entry name" value="Diguanylate_Cyclase"/>
</dbReference>
<gene>
    <name evidence="4" type="ORF">NBG4_700004</name>
</gene>
<dbReference type="InterPro" id="IPR029787">
    <property type="entry name" value="Nucleotide_cyclase"/>
</dbReference>
<protein>
    <recommendedName>
        <fullName evidence="1">diguanylate cyclase</fullName>
        <ecNumber evidence="1">2.7.7.65</ecNumber>
    </recommendedName>
</protein>
<evidence type="ECO:0000256" key="2">
    <source>
        <dbReference type="ARBA" id="ARBA00034247"/>
    </source>
</evidence>
<evidence type="ECO:0000313" key="5">
    <source>
        <dbReference type="Proteomes" id="UP000245125"/>
    </source>
</evidence>
<keyword evidence="4" id="KW-0808">Transferase</keyword>
<sequence length="670" mass="76268">MYQLLDEQSLRKAFDCLSVLTGLHYSLYDDRLNEVISPVQEDPLLSFLKSQKKGQELYNSLMEEPFRLSLKRNNPFIIQCYTMQHLVVVPINYKDLRLVATAGAFYSSAEDFKRFYQQNVLKFDLERKGMEGWLKEITVIPPEQIAGRLQSIHSLIESLVSSGYEKAELSRKWRCSKTIISLMANMNSDAQIRDIYQTIVDAVVFLFNVDTAAVFAMRGESFIPEVAIGRMKAVIQKTELSKDNKFVLQAHVSGRPAAVIDGHELWYNGFPEEVVSMYLFPLSSAFGSFGFLGVFNSLLDREVFNAVQELCMLASYLCGIRQQKEECEIKSVTLTQVSDRIFSLCSYFREPERLYQGIVSEASSLVGAEKCSLMMPENGEHMLRVFASKGMNKWLMGDVRVRLGEGIAGRVYEKGEKIVTDRAEVILEYAAAVKPHYRTLSSVSLPLRVADETIGVLNLSDKFSDEPFSEKDIDALASFASQASVLLRLCDYHEKSEQMRELSITDPLTGLYNRRYFNIRLDEEFQRAKRYDLQMSLVMMDIDNFKLFNDTEGHLAGDYILREVASIMSAAVRANDILVRFGGEEFLILMPQTSKAEALWVAERIRKNIREQIQPSWKRYPARQITISAGISMYPDCDGQKDLLIRCADKALYEAKIKGKDCVFVWEGGG</sequence>
<dbReference type="Pfam" id="PF01590">
    <property type="entry name" value="GAF"/>
    <property type="match status" value="1"/>
</dbReference>
<dbReference type="InterPro" id="IPR000160">
    <property type="entry name" value="GGDEF_dom"/>
</dbReference>
<keyword evidence="4" id="KW-0548">Nucleotidyltransferase</keyword>
<dbReference type="Proteomes" id="UP000245125">
    <property type="component" value="Unassembled WGS sequence"/>
</dbReference>
<dbReference type="SMART" id="SM00267">
    <property type="entry name" value="GGDEF"/>
    <property type="match status" value="1"/>
</dbReference>
<dbReference type="Gene3D" id="3.30.450.40">
    <property type="match status" value="2"/>
</dbReference>
<dbReference type="NCBIfam" id="TIGR00254">
    <property type="entry name" value="GGDEF"/>
    <property type="match status" value="1"/>
</dbReference>
<reference evidence="5" key="1">
    <citation type="submission" date="2018-03" db="EMBL/GenBank/DDBJ databases">
        <authorList>
            <person name="Zecchin S."/>
        </authorList>
    </citation>
    <scope>NUCLEOTIDE SEQUENCE [LARGE SCALE GENOMIC DNA]</scope>
</reference>
<proteinExistence type="predicted"/>
<dbReference type="PANTHER" id="PTHR45138:SF9">
    <property type="entry name" value="DIGUANYLATE CYCLASE DGCM-RELATED"/>
    <property type="match status" value="1"/>
</dbReference>
<dbReference type="GO" id="GO:0052621">
    <property type="term" value="F:diguanylate cyclase activity"/>
    <property type="evidence" value="ECO:0007669"/>
    <property type="project" value="UniProtKB-EC"/>
</dbReference>
<dbReference type="FunFam" id="3.30.70.270:FF:000001">
    <property type="entry name" value="Diguanylate cyclase domain protein"/>
    <property type="match status" value="1"/>
</dbReference>
<comment type="catalytic activity">
    <reaction evidence="2">
        <text>2 GTP = 3',3'-c-di-GMP + 2 diphosphate</text>
        <dbReference type="Rhea" id="RHEA:24898"/>
        <dbReference type="ChEBI" id="CHEBI:33019"/>
        <dbReference type="ChEBI" id="CHEBI:37565"/>
        <dbReference type="ChEBI" id="CHEBI:58805"/>
        <dbReference type="EC" id="2.7.7.65"/>
    </reaction>
</comment>
<accession>A0A2U3QK67</accession>